<keyword evidence="2" id="KW-1185">Reference proteome</keyword>
<gene>
    <name evidence="1" type="ORF">AMECASPLE_021907</name>
</gene>
<comment type="caution">
    <text evidence="1">The sequence shown here is derived from an EMBL/GenBank/DDBJ whole genome shotgun (WGS) entry which is preliminary data.</text>
</comment>
<evidence type="ECO:0000313" key="2">
    <source>
        <dbReference type="Proteomes" id="UP001469553"/>
    </source>
</evidence>
<protein>
    <submittedName>
        <fullName evidence="1">Uncharacterized protein</fullName>
    </submittedName>
</protein>
<reference evidence="1 2" key="1">
    <citation type="submission" date="2021-06" db="EMBL/GenBank/DDBJ databases">
        <authorList>
            <person name="Palmer J.M."/>
        </authorList>
    </citation>
    <scope>NUCLEOTIDE SEQUENCE [LARGE SCALE GENOMIC DNA]</scope>
    <source>
        <strain evidence="1 2">AS_MEX2019</strain>
        <tissue evidence="1">Muscle</tissue>
    </source>
</reference>
<dbReference type="Proteomes" id="UP001469553">
    <property type="component" value="Unassembled WGS sequence"/>
</dbReference>
<proteinExistence type="predicted"/>
<dbReference type="EMBL" id="JAHRIP010011321">
    <property type="protein sequence ID" value="MEQ2284466.1"/>
    <property type="molecule type" value="Genomic_DNA"/>
</dbReference>
<organism evidence="1 2">
    <name type="scientific">Ameca splendens</name>
    <dbReference type="NCBI Taxonomy" id="208324"/>
    <lineage>
        <taxon>Eukaryota</taxon>
        <taxon>Metazoa</taxon>
        <taxon>Chordata</taxon>
        <taxon>Craniata</taxon>
        <taxon>Vertebrata</taxon>
        <taxon>Euteleostomi</taxon>
        <taxon>Actinopterygii</taxon>
        <taxon>Neopterygii</taxon>
        <taxon>Teleostei</taxon>
        <taxon>Neoteleostei</taxon>
        <taxon>Acanthomorphata</taxon>
        <taxon>Ovalentaria</taxon>
        <taxon>Atherinomorphae</taxon>
        <taxon>Cyprinodontiformes</taxon>
        <taxon>Goodeidae</taxon>
        <taxon>Ameca</taxon>
    </lineage>
</organism>
<accession>A0ABV0XSN3</accession>
<evidence type="ECO:0000313" key="1">
    <source>
        <dbReference type="EMBL" id="MEQ2284466.1"/>
    </source>
</evidence>
<sequence>MCSLCANEIKRVNKRWHNHIPLHPSSFIEKYPSGPLRRGASLPRLSVTVGTAALRYRHRTLRDNIMSKRGGGILISWVGSSSKLGCLCSNSTLWLQEDPHMDASLSTGDISLHIQGEL</sequence>
<name>A0ABV0XSN3_9TELE</name>